<comment type="function">
    <text evidence="9">Acts as a magnesium transporter.</text>
</comment>
<name>A0A2K8NZP3_9MOLU</name>
<comment type="subcellular location">
    <subcellularLocation>
        <location evidence="9">Cell membrane</location>
        <topology evidence="9">Multi-pass membrane protein</topology>
    </subcellularLocation>
    <subcellularLocation>
        <location evidence="1">Membrane</location>
        <topology evidence="1">Multi-pass membrane protein</topology>
    </subcellularLocation>
</comment>
<feature type="transmembrane region" description="Helical" evidence="9">
    <location>
        <begin position="371"/>
        <end position="393"/>
    </location>
</feature>
<comment type="similarity">
    <text evidence="2 9">Belongs to the SLC41A transporter family.</text>
</comment>
<evidence type="ECO:0000256" key="8">
    <source>
        <dbReference type="PROSITE-ProRule" id="PRU00703"/>
    </source>
</evidence>
<dbReference type="InterPro" id="IPR006668">
    <property type="entry name" value="Mg_transptr_MgtE_intracell_dom"/>
</dbReference>
<dbReference type="Gene3D" id="3.10.580.10">
    <property type="entry name" value="CBS-domain"/>
    <property type="match status" value="1"/>
</dbReference>
<sequence length="469" mass="52671">MVDLNELKIKLITLAETNDLKGTRKMVEENQPIDFAEILSELEPKMIVRIFRMLDSEEAAEIFTYLKPEFQEIIISAFSSGEIKEIVDELYSDDLIDVIDEMPAEIVKKILKSTTPEQRAELNSILKYEEETAGGIMTVNFIEIKQTWTVEEAIENIRKVHEDFETVDVLYVVDDFGVVKGWLEFKELVFNSSKAKIDKIMNPNVVTVSIDTDQEKVGQIIKRYDLNTIPVIDKKNKMVGIITVDDVLDVIEKETTEDIAKFAGIQKIEDEYFETGIFKMIRSRSIWLLAMLLLGTIGQILIIIFFNIYGINESTMDPKAFYGIMMLSPLVIVLAAIIGISGNQSATMMVRSLALHEIKREDIGKILLKEFLVSLLIALILVLINILRLIIVYSIQFEGLNHSSIWSAIGSSSVAIILTIIFANLIGCLLPIAAKKIKLDPAIVASPLVTTVLDILTIGVFFGIGLALY</sequence>
<keyword evidence="7 9" id="KW-0472">Membrane</keyword>
<dbReference type="SUPFAM" id="SSF161093">
    <property type="entry name" value="MgtE membrane domain-like"/>
    <property type="match status" value="1"/>
</dbReference>
<dbReference type="SUPFAM" id="SSF158791">
    <property type="entry name" value="MgtE N-terminal domain-like"/>
    <property type="match status" value="1"/>
</dbReference>
<evidence type="ECO:0000256" key="4">
    <source>
        <dbReference type="ARBA" id="ARBA00022692"/>
    </source>
</evidence>
<dbReference type="Gene3D" id="1.10.357.20">
    <property type="entry name" value="SLC41 divalent cation transporters, integral membrane domain"/>
    <property type="match status" value="1"/>
</dbReference>
<keyword evidence="12" id="KW-1185">Reference proteome</keyword>
<evidence type="ECO:0000256" key="2">
    <source>
        <dbReference type="ARBA" id="ARBA00009749"/>
    </source>
</evidence>
<dbReference type="EMBL" id="CP024965">
    <property type="protein sequence ID" value="ATZ19016.1"/>
    <property type="molecule type" value="Genomic_DNA"/>
</dbReference>
<feature type="transmembrane region" description="Helical" evidence="9">
    <location>
        <begin position="405"/>
        <end position="430"/>
    </location>
</feature>
<dbReference type="PROSITE" id="PS51371">
    <property type="entry name" value="CBS"/>
    <property type="match status" value="1"/>
</dbReference>
<keyword evidence="4 9" id="KW-0812">Transmembrane</keyword>
<reference evidence="11 12" key="1">
    <citation type="submission" date="2017-11" db="EMBL/GenBank/DDBJ databases">
        <title>Genome sequence of Entomoplasma somnilux PYAN-1 (ATCC 49194).</title>
        <authorList>
            <person name="Lo W.-S."/>
            <person name="Gasparich G.E."/>
            <person name="Kuo C.-H."/>
        </authorList>
    </citation>
    <scope>NUCLEOTIDE SEQUENCE [LARGE SCALE GENOMIC DNA]</scope>
    <source>
        <strain evidence="11 12">PYAN-1</strain>
    </source>
</reference>
<dbReference type="Pfam" id="PF03448">
    <property type="entry name" value="MgtE_N"/>
    <property type="match status" value="1"/>
</dbReference>
<evidence type="ECO:0000256" key="6">
    <source>
        <dbReference type="ARBA" id="ARBA00022989"/>
    </source>
</evidence>
<dbReference type="SMART" id="SM00924">
    <property type="entry name" value="MgtE_N"/>
    <property type="match status" value="1"/>
</dbReference>
<evidence type="ECO:0000313" key="12">
    <source>
        <dbReference type="Proteomes" id="UP000232230"/>
    </source>
</evidence>
<dbReference type="InterPro" id="IPR000644">
    <property type="entry name" value="CBS_dom"/>
</dbReference>
<gene>
    <name evidence="11" type="primary">mgtE</name>
    <name evidence="11" type="ORF">ESOMN_v1c06340</name>
</gene>
<dbReference type="NCBIfam" id="TIGR00400">
    <property type="entry name" value="mgtE"/>
    <property type="match status" value="1"/>
</dbReference>
<proteinExistence type="inferred from homology"/>
<evidence type="ECO:0000256" key="3">
    <source>
        <dbReference type="ARBA" id="ARBA00022448"/>
    </source>
</evidence>
<keyword evidence="9" id="KW-1003">Cell membrane</keyword>
<feature type="transmembrane region" description="Helical" evidence="9">
    <location>
        <begin position="442"/>
        <end position="468"/>
    </location>
</feature>
<dbReference type="Proteomes" id="UP000232230">
    <property type="component" value="Chromosome"/>
</dbReference>
<dbReference type="SUPFAM" id="SSF54631">
    <property type="entry name" value="CBS-domain pair"/>
    <property type="match status" value="1"/>
</dbReference>
<dbReference type="InterPro" id="IPR006669">
    <property type="entry name" value="MgtE_transporter"/>
</dbReference>
<dbReference type="KEGG" id="esx:ESOMN_v1c06340"/>
<evidence type="ECO:0000256" key="9">
    <source>
        <dbReference type="RuleBase" id="RU362011"/>
    </source>
</evidence>
<comment type="subunit">
    <text evidence="9">Homodimer.</text>
</comment>
<dbReference type="InterPro" id="IPR036739">
    <property type="entry name" value="SLC41_membr_dom_sf"/>
</dbReference>
<feature type="domain" description="CBS" evidence="10">
    <location>
        <begin position="201"/>
        <end position="257"/>
    </location>
</feature>
<keyword evidence="5 9" id="KW-0460">Magnesium</keyword>
<feature type="transmembrane region" description="Helical" evidence="9">
    <location>
        <begin position="286"/>
        <end position="308"/>
    </location>
</feature>
<keyword evidence="3 9" id="KW-0813">Transport</keyword>
<dbReference type="Pfam" id="PF01769">
    <property type="entry name" value="MgtE"/>
    <property type="match status" value="1"/>
</dbReference>
<keyword evidence="9" id="KW-0479">Metal-binding</keyword>
<dbReference type="GO" id="GO:0005886">
    <property type="term" value="C:plasma membrane"/>
    <property type="evidence" value="ECO:0007669"/>
    <property type="project" value="UniProtKB-SubCell"/>
</dbReference>
<dbReference type="GO" id="GO:0015095">
    <property type="term" value="F:magnesium ion transmembrane transporter activity"/>
    <property type="evidence" value="ECO:0007669"/>
    <property type="project" value="UniProtKB-UniRule"/>
</dbReference>
<dbReference type="PANTHER" id="PTHR43773">
    <property type="entry name" value="MAGNESIUM TRANSPORTER MGTE"/>
    <property type="match status" value="1"/>
</dbReference>
<dbReference type="RefSeq" id="WP_024863530.1">
    <property type="nucleotide sequence ID" value="NZ_CP024965.1"/>
</dbReference>
<dbReference type="SMART" id="SM00116">
    <property type="entry name" value="CBS"/>
    <property type="match status" value="1"/>
</dbReference>
<evidence type="ECO:0000256" key="1">
    <source>
        <dbReference type="ARBA" id="ARBA00004141"/>
    </source>
</evidence>
<dbReference type="PANTHER" id="PTHR43773:SF1">
    <property type="entry name" value="MAGNESIUM TRANSPORTER MGTE"/>
    <property type="match status" value="1"/>
</dbReference>
<evidence type="ECO:0000313" key="11">
    <source>
        <dbReference type="EMBL" id="ATZ19016.1"/>
    </source>
</evidence>
<dbReference type="InterPro" id="IPR006667">
    <property type="entry name" value="SLC41_membr_dom"/>
</dbReference>
<accession>A0A2K8NZP3</accession>
<evidence type="ECO:0000256" key="7">
    <source>
        <dbReference type="ARBA" id="ARBA00023136"/>
    </source>
</evidence>
<protein>
    <recommendedName>
        <fullName evidence="9">Magnesium transporter MgtE</fullName>
    </recommendedName>
</protein>
<dbReference type="InterPro" id="IPR046342">
    <property type="entry name" value="CBS_dom_sf"/>
</dbReference>
<evidence type="ECO:0000256" key="5">
    <source>
        <dbReference type="ARBA" id="ARBA00022842"/>
    </source>
</evidence>
<keyword evidence="6 9" id="KW-1133">Transmembrane helix</keyword>
<dbReference type="Gene3D" id="1.25.60.10">
    <property type="entry name" value="MgtE N-terminal domain-like"/>
    <property type="match status" value="1"/>
</dbReference>
<evidence type="ECO:0000259" key="10">
    <source>
        <dbReference type="PROSITE" id="PS51371"/>
    </source>
</evidence>
<dbReference type="CDD" id="cd04606">
    <property type="entry name" value="CBS_pair_Mg_transporter"/>
    <property type="match status" value="1"/>
</dbReference>
<dbReference type="GO" id="GO:0046872">
    <property type="term" value="F:metal ion binding"/>
    <property type="evidence" value="ECO:0007669"/>
    <property type="project" value="UniProtKB-KW"/>
</dbReference>
<dbReference type="AlphaFoldDB" id="A0A2K8NZP3"/>
<feature type="transmembrane region" description="Helical" evidence="9">
    <location>
        <begin position="320"/>
        <end position="341"/>
    </location>
</feature>
<dbReference type="Pfam" id="PF00571">
    <property type="entry name" value="CBS"/>
    <property type="match status" value="2"/>
</dbReference>
<dbReference type="InterPro" id="IPR038076">
    <property type="entry name" value="MgtE_N_sf"/>
</dbReference>
<keyword evidence="8" id="KW-0129">CBS domain</keyword>
<organism evidence="11 12">
    <name type="scientific">Williamsoniiplasma somnilux</name>
    <dbReference type="NCBI Taxonomy" id="215578"/>
    <lineage>
        <taxon>Bacteria</taxon>
        <taxon>Bacillati</taxon>
        <taxon>Mycoplasmatota</taxon>
        <taxon>Mollicutes</taxon>
        <taxon>Entomoplasmatales</taxon>
        <taxon>Williamsoniiplasma</taxon>
    </lineage>
</organism>